<reference evidence="4" key="2">
    <citation type="submission" date="2025-08" db="UniProtKB">
        <authorList>
            <consortium name="RefSeq"/>
        </authorList>
    </citation>
    <scope>IDENTIFICATION</scope>
    <source>
        <tissue evidence="4">Etiolated seedlings</tissue>
    </source>
</reference>
<feature type="compositionally biased region" description="Basic and acidic residues" evidence="2">
    <location>
        <begin position="21"/>
        <end position="35"/>
    </location>
</feature>
<gene>
    <name evidence="4" type="primary">LOC101513116</name>
</gene>
<feature type="region of interest" description="Disordered" evidence="2">
    <location>
        <begin position="62"/>
        <end position="91"/>
    </location>
</feature>
<accession>A0A1S2YWZ1</accession>
<evidence type="ECO:0000313" key="3">
    <source>
        <dbReference type="Proteomes" id="UP000087171"/>
    </source>
</evidence>
<dbReference type="Proteomes" id="UP000087171">
    <property type="component" value="Chromosome Ca8"/>
</dbReference>
<dbReference type="AlphaFoldDB" id="A0A1S2YWZ1"/>
<feature type="compositionally biased region" description="Basic residues" evidence="2">
    <location>
        <begin position="73"/>
        <end position="82"/>
    </location>
</feature>
<dbReference type="OrthoDB" id="1301563at2759"/>
<feature type="coiled-coil region" evidence="1">
    <location>
        <begin position="498"/>
        <end position="532"/>
    </location>
</feature>
<feature type="coiled-coil region" evidence="1">
    <location>
        <begin position="573"/>
        <end position="607"/>
    </location>
</feature>
<dbReference type="RefSeq" id="XP_004511277.1">
    <property type="nucleotide sequence ID" value="XM_004511220.3"/>
</dbReference>
<dbReference type="PANTHER" id="PTHR38394">
    <property type="entry name" value="NEUROFILAMENT LIGHT PROTEIN"/>
    <property type="match status" value="1"/>
</dbReference>
<evidence type="ECO:0000256" key="1">
    <source>
        <dbReference type="SAM" id="Coils"/>
    </source>
</evidence>
<keyword evidence="3" id="KW-1185">Reference proteome</keyword>
<evidence type="ECO:0000256" key="2">
    <source>
        <dbReference type="SAM" id="MobiDB-lite"/>
    </source>
</evidence>
<protein>
    <submittedName>
        <fullName evidence="4">Titin homolog</fullName>
    </submittedName>
</protein>
<sequence length="704" mass="78685">MEGEDMDSLFEGMVLFNPAQIEDKNRIDNDSESDAHASAVSCSQPLDENIFSDLTLVLDPLQNSEADQSRQHASSRRRKRSGLRIGYGRDTADVDLPSPLPHIDDAGIDVAATAAPTASEPITDDDDDAAAAAAVSVIHPPSRSAAESVDNVDETFSEASFRQIKATINEKLINARQLVNSASAVRKGAIRRRRKAVENENLASLKYMELEKQLEEACEAEDFERAEKISEHLSAAEKEKQIFASSLREADAFVDDLDLKLQHALHSHIAAEEECAILLHHFATNAVNDADSAMKKATLVYSKEMDQWLSSSEALEVKKMEFEIESHFIREAHIELNNNIEHSIEDDKQEKEILCKRKNVLIDELEELLALVKQKEKEIADNDSDLKAVEHKINNVVSGFKEIQSTIDLKYDKLQSALAQVKLENETLSLKKDEIDNSLIREEGMEAKLREFARISEVEANGYKEIVKLRRSLMSSILKSGEDKLRLANNEEKLSGDVKLFQQEVSAARDSLQELSSRKASIQQDIISFKQRTIFIDKRVPELEAEKKVATAARNFKEAGRITTEAKSLCVEKEDIRMDMDTATSKLEKLEEDIKGTLDILQEAEGMILLKEKELAMARYQKLLLTAATARAEKAAAQEMGDVEEANLLLAEAEAADCEAEKIRSTYNFKAEDVSNLQKDLISMDLVLILDKKQLEKLAVTSSV</sequence>
<name>A0A1S2YWZ1_CICAR</name>
<dbReference type="STRING" id="3827.A0A1S2YWZ1"/>
<organism evidence="3 4">
    <name type="scientific">Cicer arietinum</name>
    <name type="common">Chickpea</name>
    <name type="synonym">Garbanzo</name>
    <dbReference type="NCBI Taxonomy" id="3827"/>
    <lineage>
        <taxon>Eukaryota</taxon>
        <taxon>Viridiplantae</taxon>
        <taxon>Streptophyta</taxon>
        <taxon>Embryophyta</taxon>
        <taxon>Tracheophyta</taxon>
        <taxon>Spermatophyta</taxon>
        <taxon>Magnoliopsida</taxon>
        <taxon>eudicotyledons</taxon>
        <taxon>Gunneridae</taxon>
        <taxon>Pentapetalae</taxon>
        <taxon>rosids</taxon>
        <taxon>fabids</taxon>
        <taxon>Fabales</taxon>
        <taxon>Fabaceae</taxon>
        <taxon>Papilionoideae</taxon>
        <taxon>50 kb inversion clade</taxon>
        <taxon>NPAAA clade</taxon>
        <taxon>Hologalegina</taxon>
        <taxon>IRL clade</taxon>
        <taxon>Cicereae</taxon>
        <taxon>Cicer</taxon>
    </lineage>
</organism>
<dbReference type="GeneID" id="101513116"/>
<dbReference type="PaxDb" id="3827-XP_004511277.1"/>
<dbReference type="PANTHER" id="PTHR38394:SF1">
    <property type="entry name" value="NEUROFILAMENT LIGHT PROTEIN"/>
    <property type="match status" value="1"/>
</dbReference>
<dbReference type="KEGG" id="cam:101513116"/>
<feature type="coiled-coil region" evidence="1">
    <location>
        <begin position="355"/>
        <end position="431"/>
    </location>
</feature>
<proteinExistence type="predicted"/>
<feature type="region of interest" description="Disordered" evidence="2">
    <location>
        <begin position="20"/>
        <end position="41"/>
    </location>
</feature>
<evidence type="ECO:0000313" key="4">
    <source>
        <dbReference type="RefSeq" id="XP_004511277.1"/>
    </source>
</evidence>
<reference evidence="3" key="1">
    <citation type="journal article" date="2013" name="Nat. Biotechnol.">
        <title>Draft genome sequence of chickpea (Cicer arietinum) provides a resource for trait improvement.</title>
        <authorList>
            <person name="Varshney R.K."/>
            <person name="Song C."/>
            <person name="Saxena R.K."/>
            <person name="Azam S."/>
            <person name="Yu S."/>
            <person name="Sharpe A.G."/>
            <person name="Cannon S."/>
            <person name="Baek J."/>
            <person name="Rosen B.D."/>
            <person name="Tar'an B."/>
            <person name="Millan T."/>
            <person name="Zhang X."/>
            <person name="Ramsay L.D."/>
            <person name="Iwata A."/>
            <person name="Wang Y."/>
            <person name="Nelson W."/>
            <person name="Farmer A.D."/>
            <person name="Gaur P.M."/>
            <person name="Soderlund C."/>
            <person name="Penmetsa R.V."/>
            <person name="Xu C."/>
            <person name="Bharti A.K."/>
            <person name="He W."/>
            <person name="Winter P."/>
            <person name="Zhao S."/>
            <person name="Hane J.K."/>
            <person name="Carrasquilla-Garcia N."/>
            <person name="Condie J.A."/>
            <person name="Upadhyaya H.D."/>
            <person name="Luo M.C."/>
            <person name="Thudi M."/>
            <person name="Gowda C.L."/>
            <person name="Singh N.P."/>
            <person name="Lichtenzveig J."/>
            <person name="Gali K.K."/>
            <person name="Rubio J."/>
            <person name="Nadarajan N."/>
            <person name="Dolezel J."/>
            <person name="Bansal K.C."/>
            <person name="Xu X."/>
            <person name="Edwards D."/>
            <person name="Zhang G."/>
            <person name="Kahl G."/>
            <person name="Gil J."/>
            <person name="Singh K.B."/>
            <person name="Datta S.K."/>
            <person name="Jackson S.A."/>
            <person name="Wang J."/>
            <person name="Cook D.R."/>
        </authorList>
    </citation>
    <scope>NUCLEOTIDE SEQUENCE [LARGE SCALE GENOMIC DNA]</scope>
    <source>
        <strain evidence="3">cv. CDC Frontier</strain>
    </source>
</reference>
<keyword evidence="1" id="KW-0175">Coiled coil</keyword>
<dbReference type="eggNOG" id="ENOG502QTJ3">
    <property type="taxonomic scope" value="Eukaryota"/>
</dbReference>